<feature type="compositionally biased region" description="Basic residues" evidence="1">
    <location>
        <begin position="1"/>
        <end position="22"/>
    </location>
</feature>
<protein>
    <submittedName>
        <fullName evidence="2">Uncharacterized protein</fullName>
    </submittedName>
</protein>
<comment type="caution">
    <text evidence="2">The sequence shown here is derived from an EMBL/GenBank/DDBJ whole genome shotgun (WGS) entry which is preliminary data.</text>
</comment>
<accession>A0A8H8DH27</accession>
<dbReference type="Proteomes" id="UP000673691">
    <property type="component" value="Unassembled WGS sequence"/>
</dbReference>
<evidence type="ECO:0000313" key="2">
    <source>
        <dbReference type="EMBL" id="KAG5457672.1"/>
    </source>
</evidence>
<dbReference type="EMBL" id="JAEFCI010009688">
    <property type="protein sequence ID" value="KAG5457672.1"/>
    <property type="molecule type" value="Genomic_DNA"/>
</dbReference>
<name>A0A8H8DH27_9FUNG</name>
<dbReference type="AlphaFoldDB" id="A0A8H8DH27"/>
<evidence type="ECO:0000256" key="1">
    <source>
        <dbReference type="SAM" id="MobiDB-lite"/>
    </source>
</evidence>
<feature type="region of interest" description="Disordered" evidence="1">
    <location>
        <begin position="1"/>
        <end position="34"/>
    </location>
</feature>
<feature type="compositionally biased region" description="Low complexity" evidence="1">
    <location>
        <begin position="24"/>
        <end position="34"/>
    </location>
</feature>
<organism evidence="2 3">
    <name type="scientific">Olpidium bornovanus</name>
    <dbReference type="NCBI Taxonomy" id="278681"/>
    <lineage>
        <taxon>Eukaryota</taxon>
        <taxon>Fungi</taxon>
        <taxon>Fungi incertae sedis</taxon>
        <taxon>Olpidiomycota</taxon>
        <taxon>Olpidiomycotina</taxon>
        <taxon>Olpidiomycetes</taxon>
        <taxon>Olpidiales</taxon>
        <taxon>Olpidiaceae</taxon>
        <taxon>Olpidium</taxon>
    </lineage>
</organism>
<reference evidence="2 3" key="1">
    <citation type="journal article" name="Sci. Rep.">
        <title>Genome-scale phylogenetic analyses confirm Olpidium as the closest living zoosporic fungus to the non-flagellated, terrestrial fungi.</title>
        <authorList>
            <person name="Chang Y."/>
            <person name="Rochon D."/>
            <person name="Sekimoto S."/>
            <person name="Wang Y."/>
            <person name="Chovatia M."/>
            <person name="Sandor L."/>
            <person name="Salamov A."/>
            <person name="Grigoriev I.V."/>
            <person name="Stajich J.E."/>
            <person name="Spatafora J.W."/>
        </authorList>
    </citation>
    <scope>NUCLEOTIDE SEQUENCE [LARGE SCALE GENOMIC DNA]</scope>
    <source>
        <strain evidence="2">S191</strain>
    </source>
</reference>
<keyword evidence="3" id="KW-1185">Reference proteome</keyword>
<proteinExistence type="predicted"/>
<sequence>MTRRRTTRSCRSAPHKRTKTRPPSKSGQKGKVSSGEPIEVCHVCCGLDILAGRPGGGGGFRPDAILRSADHSNAGKALCATRKEIGLPNLSIHSDAEIMRSKNKAAEERAAAAKKAEIEAKMQADKK</sequence>
<evidence type="ECO:0000313" key="3">
    <source>
        <dbReference type="Proteomes" id="UP000673691"/>
    </source>
</evidence>
<gene>
    <name evidence="2" type="ORF">BJ554DRAFT_2256</name>
</gene>